<reference evidence="2" key="1">
    <citation type="journal article" date="2019" name="Int. J. Syst. Evol. Microbiol.">
        <title>The Global Catalogue of Microorganisms (GCM) 10K type strain sequencing project: providing services to taxonomists for standard genome sequencing and annotation.</title>
        <authorList>
            <consortium name="The Broad Institute Genomics Platform"/>
            <consortium name="The Broad Institute Genome Sequencing Center for Infectious Disease"/>
            <person name="Wu L."/>
            <person name="Ma J."/>
        </authorList>
    </citation>
    <scope>NUCLEOTIDE SEQUENCE [LARGE SCALE GENOMIC DNA]</scope>
    <source>
        <strain evidence="2">CGMCC 1.12479</strain>
    </source>
</reference>
<keyword evidence="2" id="KW-1185">Reference proteome</keyword>
<dbReference type="EMBL" id="BMFD01000001">
    <property type="protein sequence ID" value="GGC27077.1"/>
    <property type="molecule type" value="Genomic_DNA"/>
</dbReference>
<dbReference type="Proteomes" id="UP000635885">
    <property type="component" value="Unassembled WGS sequence"/>
</dbReference>
<evidence type="ECO:0000313" key="2">
    <source>
        <dbReference type="Proteomes" id="UP000635885"/>
    </source>
</evidence>
<evidence type="ECO:0008006" key="3">
    <source>
        <dbReference type="Google" id="ProtNLM"/>
    </source>
</evidence>
<comment type="caution">
    <text evidence="1">The sequence shown here is derived from an EMBL/GenBank/DDBJ whole genome shotgun (WGS) entry which is preliminary data.</text>
</comment>
<sequence>MKKIIYALLGLIVVIVLVLRGVPFLINSYLNNNADRIVSNMITRTSGFGNHQVTFGKIKLDYNYFGTYLEINDIKIGPTEEIPTDQVKVNLHLKEAKITGFKWASFLLDNSIEIDSASLENLDVVTLTPPMDSLNLEKPQAKREKSNKDYDVIGVKSIALKNFNLQNRDSRNDSTRLDIIDLSVSAQGFVLTEEDIQNPASLFDVALVHGEIGGVNLHFDEFRQVASLKNLKFDTNDQTMHIEHFDLLNKLDKYAYTTSFDKRKGWIQLKNGNLEVKGMDFDSFLRKGVFEIDSLIASNMELESFTNKRVAENLDKRPAMVHEIFENVNTSIHIKNTQLKNAHILIEERPDNASPKTGTIFFSDLNANISSISNHKNGVHQEENNLKINAEAMLMGKGKVNIEINYVLDDSLGNFNIRGNLGRIALQEINSMVEPEAKLRIKSGVIDRLDFNVFANDYDGEGEVIVRYDNLEIELLNDEFVKDKNLLRRIGSFIASKVIIKSQNPRKNGELQKGVVYAKRIQHKSDFNYWWQLIFSGIKSTVTGEDKAAMIKSANENADTTK</sequence>
<dbReference type="RefSeq" id="WP_188438852.1">
    <property type="nucleotide sequence ID" value="NZ_BMFD01000001.1"/>
</dbReference>
<organism evidence="1 2">
    <name type="scientific">Belliella aquatica</name>
    <dbReference type="NCBI Taxonomy" id="1323734"/>
    <lineage>
        <taxon>Bacteria</taxon>
        <taxon>Pseudomonadati</taxon>
        <taxon>Bacteroidota</taxon>
        <taxon>Cytophagia</taxon>
        <taxon>Cytophagales</taxon>
        <taxon>Cyclobacteriaceae</taxon>
        <taxon>Belliella</taxon>
    </lineage>
</organism>
<proteinExistence type="predicted"/>
<evidence type="ECO:0000313" key="1">
    <source>
        <dbReference type="EMBL" id="GGC27077.1"/>
    </source>
</evidence>
<protein>
    <recommendedName>
        <fullName evidence="3">AsmA-like C-terminal domain-containing protein</fullName>
    </recommendedName>
</protein>
<gene>
    <name evidence="1" type="ORF">GCM10010993_02700</name>
</gene>
<accession>A0ABQ1LPV2</accession>
<name>A0ABQ1LPV2_9BACT</name>